<evidence type="ECO:0000313" key="3">
    <source>
        <dbReference type="Proteomes" id="UP000726136"/>
    </source>
</evidence>
<name>A0AAW4BLI6_VIBAN</name>
<keyword evidence="3" id="KW-1185">Reference proteome</keyword>
<dbReference type="Proteomes" id="UP000726136">
    <property type="component" value="Unassembled WGS sequence"/>
</dbReference>
<organism evidence="2 4">
    <name type="scientific">Vibrio anguillarum</name>
    <name type="common">Listonella anguillarum</name>
    <dbReference type="NCBI Taxonomy" id="55601"/>
    <lineage>
        <taxon>Bacteria</taxon>
        <taxon>Pseudomonadati</taxon>
        <taxon>Pseudomonadota</taxon>
        <taxon>Gammaproteobacteria</taxon>
        <taxon>Vibrionales</taxon>
        <taxon>Vibrionaceae</taxon>
        <taxon>Vibrio</taxon>
    </lineage>
</organism>
<protein>
    <submittedName>
        <fullName evidence="2">Uncharacterized protein</fullName>
    </submittedName>
</protein>
<dbReference type="EMBL" id="RDPI01000016">
    <property type="protein sequence ID" value="MBF4374129.1"/>
    <property type="molecule type" value="Genomic_DNA"/>
</dbReference>
<sequence>MKVLMYALMSYPLTVMVQDNDGFILITKQQETKQVVEEVEKKETSNQFNPNLIKLKIKVNDEKTN</sequence>
<evidence type="ECO:0000313" key="1">
    <source>
        <dbReference type="EMBL" id="MBF4374129.1"/>
    </source>
</evidence>
<dbReference type="EMBL" id="SCLC01001489">
    <property type="protein sequence ID" value="MBF4437931.1"/>
    <property type="molecule type" value="Genomic_DNA"/>
</dbReference>
<dbReference type="AlphaFoldDB" id="A0AAW4BLI6"/>
<dbReference type="RefSeq" id="WP_194663735.1">
    <property type="nucleotide sequence ID" value="NZ_RDPI01000016.1"/>
</dbReference>
<proteinExistence type="predicted"/>
<comment type="caution">
    <text evidence="2">The sequence shown here is derived from an EMBL/GenBank/DDBJ whole genome shotgun (WGS) entry which is preliminary data.</text>
</comment>
<evidence type="ECO:0000313" key="2">
    <source>
        <dbReference type="EMBL" id="MBF4437931.1"/>
    </source>
</evidence>
<reference evidence="2 3" key="1">
    <citation type="journal article" date="2021" name="PeerJ">
        <title>Analysis of 44 Vibrio anguillarum genomes reveals high genetic diversity.</title>
        <authorList>
            <person name="Hansen M.J."/>
            <person name="Dalsgaard I."/>
        </authorList>
    </citation>
    <scope>NUCLEOTIDE SEQUENCE</scope>
    <source>
        <strain evidence="1 3">040915-1/1B</strain>
        <strain evidence="2">850617-1/1</strain>
    </source>
</reference>
<accession>A0AAW4BLI6</accession>
<gene>
    <name evidence="1" type="ORF">EAY46_13725</name>
    <name evidence="2" type="ORF">ERJ77_26305</name>
</gene>
<dbReference type="Proteomes" id="UP000786185">
    <property type="component" value="Unassembled WGS sequence"/>
</dbReference>
<evidence type="ECO:0000313" key="4">
    <source>
        <dbReference type="Proteomes" id="UP000786185"/>
    </source>
</evidence>